<dbReference type="Proteomes" id="UP001216440">
    <property type="component" value="Plasmid punmamed2"/>
</dbReference>
<organism evidence="1 4">
    <name type="scientific">Streptomyces cathayae</name>
    <dbReference type="NCBI Taxonomy" id="3031124"/>
    <lineage>
        <taxon>Bacteria</taxon>
        <taxon>Bacillati</taxon>
        <taxon>Actinomycetota</taxon>
        <taxon>Actinomycetes</taxon>
        <taxon>Kitasatosporales</taxon>
        <taxon>Streptomycetaceae</taxon>
        <taxon>Streptomyces</taxon>
    </lineage>
</organism>
<sequence length="151" mass="16103">MTHVGLDTSRLGNVRQQGRQTEITLNRTRAVLIALNAVGGAEQVRQLNEFFAWPLWRGAAIPSVSPEWTAVFSTAARALEGIHGAAPQEGKPMIIRPAVCDRLTDAMWEMLQTQNCVVLCTGVAGDPTAPQLGAAASDGSLHAALARVILH</sequence>
<name>A0ABY8JTJ7_9ACTN</name>
<keyword evidence="4" id="KW-1185">Reference proteome</keyword>
<keyword evidence="3" id="KW-0614">Plasmid</keyword>
<dbReference type="EMBL" id="CP121683">
    <property type="protein sequence ID" value="WGD45214.1"/>
    <property type="molecule type" value="Genomic_DNA"/>
</dbReference>
<dbReference type="EMBL" id="CP121682">
    <property type="protein sequence ID" value="WGD38703.1"/>
    <property type="molecule type" value="Genomic_DNA"/>
</dbReference>
<dbReference type="RefSeq" id="WP_279331597.1">
    <property type="nucleotide sequence ID" value="NZ_CP121682.1"/>
</dbReference>
<evidence type="ECO:0000313" key="4">
    <source>
        <dbReference type="Proteomes" id="UP001216440"/>
    </source>
</evidence>
<gene>
    <name evidence="1" type="ORF">PYS65_00075</name>
    <name evidence="2" type="ORF">PYS65_34045</name>
    <name evidence="3" type="ORF">PYS65_34575</name>
</gene>
<geneLocation type="plasmid" evidence="3 4">
    <name>punmamed2</name>
</geneLocation>
<reference evidence="1 4" key="1">
    <citation type="submission" date="2023-03" db="EMBL/GenBank/DDBJ databases">
        <authorList>
            <person name="Mo P."/>
        </authorList>
    </citation>
    <scope>NUCLEOTIDE SEQUENCE [LARGE SCALE GENOMIC DNA]</scope>
    <source>
        <strain evidence="1 4">HUAS 5</strain>
        <plasmid evidence="3 4">punmamed2</plasmid>
    </source>
</reference>
<evidence type="ECO:0000313" key="1">
    <source>
        <dbReference type="EMBL" id="WGD38703.1"/>
    </source>
</evidence>
<evidence type="ECO:0000313" key="3">
    <source>
        <dbReference type="EMBL" id="WGD45214.1"/>
    </source>
</evidence>
<accession>A0ABY8JTJ7</accession>
<dbReference type="Proteomes" id="UP001216440">
    <property type="component" value="Chromosome"/>
</dbReference>
<protein>
    <submittedName>
        <fullName evidence="1">Uncharacterized protein</fullName>
    </submittedName>
</protein>
<evidence type="ECO:0000313" key="2">
    <source>
        <dbReference type="EMBL" id="WGD44743.1"/>
    </source>
</evidence>
<dbReference type="EMBL" id="CP121682">
    <property type="protein sequence ID" value="WGD44743.1"/>
    <property type="molecule type" value="Genomic_DNA"/>
</dbReference>
<proteinExistence type="predicted"/>